<dbReference type="Gene3D" id="3.40.50.300">
    <property type="entry name" value="P-loop containing nucleotide triphosphate hydrolases"/>
    <property type="match status" value="2"/>
</dbReference>
<dbReference type="Proteomes" id="UP001056535">
    <property type="component" value="Chromosome"/>
</dbReference>
<feature type="domain" description="Helicase ATP-binding" evidence="1">
    <location>
        <begin position="11"/>
        <end position="338"/>
    </location>
</feature>
<protein>
    <submittedName>
        <fullName evidence="3">Helicase</fullName>
    </submittedName>
</protein>
<evidence type="ECO:0000259" key="2">
    <source>
        <dbReference type="SMART" id="SM00490"/>
    </source>
</evidence>
<reference evidence="3" key="1">
    <citation type="submission" date="2022-06" db="EMBL/GenBank/DDBJ databases">
        <title>Ornithinimicrobium JY.X270.</title>
        <authorList>
            <person name="Huang Y."/>
        </authorList>
    </citation>
    <scope>NUCLEOTIDE SEQUENCE</scope>
    <source>
        <strain evidence="3">JY.X270</strain>
    </source>
</reference>
<dbReference type="GO" id="GO:0004386">
    <property type="term" value="F:helicase activity"/>
    <property type="evidence" value="ECO:0007669"/>
    <property type="project" value="UniProtKB-KW"/>
</dbReference>
<gene>
    <name evidence="3" type="ORF">NF557_13740</name>
</gene>
<keyword evidence="3" id="KW-0347">Helicase</keyword>
<sequence>MTPERPDLTAALAGLKDFQLRTVDAVCERLWGEADPSARFLVADEVGLGKTLVAKGVLARTVDHLWESDHRIDIVYICSNSQIARQNLRRLHAGLHTEIPHADRLTMLPTVLHQMSRQKVNIVSFTPGTSFHLGTSGGTVRERALLLVMLERAWGGRLLHDRKWMKFFQGGAGEPRIRWEIQQAREGAIGEPLIEAFTEALRLPSDDGRPLQETLRECADEFRWLRKGSGVPYAVSTRRYRLISQLRQALARISISHLQPDLVILDEFQRFSRLLTGDDDASRLVQSLLGPVEVERSGAARTARTLLLSATPFKMYTLPDEPEGDDHYQDFLHTVEVLAGKARARIVRDAMSEMRACLLRGDLVDATVAKDVAEVELRRVMARTERLAATSDRDGMLTSRRETVPVTTLDVRDYLNQARVSRALGSHDGLEYWRSAPHVYELMERYDVKRRIEDELKAGTGRLDGLLRTRFTPDDVDGFEEIEPGNPRVRWLADDVLGSGAWKAAWLAPSLPYYSPVGIYAEPTFQSFTKRLVFSAWSVAPKAIATTLSYEVERLLAARSATMRNRGYFAPRRRGLLTLTVSEGRLGGMPVLALLYPSVALGRAGDPLRLAADLGRTLPLERSAMLDVVRDRVEGLLRRLPTGRGDGAVDQRWYWAAPILLDRLQGVSTVEGLSFGGESASDLGADGLKQHLDEALRIEADELGLRPDDLLDVLAELAVAGPAVCSLRALARAVSAPEDLSASDLRSTASELAWSLRAVFNGAEIMAILESESEHPYWRQVLRHSLDGNLQAVLDEYTSVLNEAHSLDREQRGEHLGRLSIAFKEGSGLQASPQAMDFFSNGVDAPNRRRIRTHFAARYGRAAAVDDKTMQRETQVREAFNSPFWPFVLASTSVGQEGLDFHHYSHAVVHWNLPSNPVDLEQREGRVHRYRGHAVRKNVAEKHGGNAQLVGGGNPWSTLFDLAAAERGDRSEIFPDWVYPGSASILRLVPVLPMSRGTQHYRRLLKTLGAYRLTLGQPRQEEMLAYVGEHRELALDLAP</sequence>
<keyword evidence="4" id="KW-1185">Reference proteome</keyword>
<dbReference type="RefSeq" id="WP_252620092.1">
    <property type="nucleotide sequence ID" value="NZ_CP099490.1"/>
</dbReference>
<keyword evidence="3" id="KW-0378">Hydrolase</keyword>
<dbReference type="SUPFAM" id="SSF52540">
    <property type="entry name" value="P-loop containing nucleoside triphosphate hydrolases"/>
    <property type="match status" value="2"/>
</dbReference>
<accession>A0ABY4YGD7</accession>
<evidence type="ECO:0000313" key="3">
    <source>
        <dbReference type="EMBL" id="USQ75664.1"/>
    </source>
</evidence>
<evidence type="ECO:0000313" key="4">
    <source>
        <dbReference type="Proteomes" id="UP001056535"/>
    </source>
</evidence>
<feature type="domain" description="Helicase C-terminal" evidence="2">
    <location>
        <begin position="849"/>
        <end position="931"/>
    </location>
</feature>
<dbReference type="SMART" id="SM00487">
    <property type="entry name" value="DEXDc"/>
    <property type="match status" value="1"/>
</dbReference>
<dbReference type="SMART" id="SM00490">
    <property type="entry name" value="HELICc"/>
    <property type="match status" value="1"/>
</dbReference>
<dbReference type="InterPro" id="IPR001650">
    <property type="entry name" value="Helicase_C-like"/>
</dbReference>
<keyword evidence="3" id="KW-0547">Nucleotide-binding</keyword>
<dbReference type="InterPro" id="IPR014001">
    <property type="entry name" value="Helicase_ATP-bd"/>
</dbReference>
<organism evidence="3 4">
    <name type="scientific">Ornithinimicrobium cryptoxanthini</name>
    <dbReference type="NCBI Taxonomy" id="2934161"/>
    <lineage>
        <taxon>Bacteria</taxon>
        <taxon>Bacillati</taxon>
        <taxon>Actinomycetota</taxon>
        <taxon>Actinomycetes</taxon>
        <taxon>Micrococcales</taxon>
        <taxon>Ornithinimicrobiaceae</taxon>
        <taxon>Ornithinimicrobium</taxon>
    </lineage>
</organism>
<dbReference type="Pfam" id="PF00271">
    <property type="entry name" value="Helicase_C"/>
    <property type="match status" value="1"/>
</dbReference>
<name>A0ABY4YGD7_9MICO</name>
<proteinExistence type="predicted"/>
<dbReference type="EMBL" id="CP099490">
    <property type="protein sequence ID" value="USQ75664.1"/>
    <property type="molecule type" value="Genomic_DNA"/>
</dbReference>
<dbReference type="InterPro" id="IPR027417">
    <property type="entry name" value="P-loop_NTPase"/>
</dbReference>
<evidence type="ECO:0000259" key="1">
    <source>
        <dbReference type="SMART" id="SM00487"/>
    </source>
</evidence>
<keyword evidence="3" id="KW-0067">ATP-binding</keyword>